<dbReference type="AlphaFoldDB" id="A0A830FC70"/>
<comment type="caution">
    <text evidence="2">The sequence shown here is derived from an EMBL/GenBank/DDBJ whole genome shotgun (WGS) entry which is preliminary data.</text>
</comment>
<proteinExistence type="predicted"/>
<reference evidence="2" key="1">
    <citation type="journal article" date="2014" name="Int. J. Syst. Evol. Microbiol.">
        <title>Complete genome sequence of Corynebacterium casei LMG S-19264T (=DSM 44701T), isolated from a smear-ripened cheese.</title>
        <authorList>
            <consortium name="US DOE Joint Genome Institute (JGI-PGF)"/>
            <person name="Walter F."/>
            <person name="Albersmeier A."/>
            <person name="Kalinowski J."/>
            <person name="Ruckert C."/>
        </authorList>
    </citation>
    <scope>NUCLEOTIDE SEQUENCE</scope>
    <source>
        <strain evidence="2">JCM 19596</strain>
    </source>
</reference>
<sequence length="246" mass="26248">MSTQTPDAAAVREAVRSVTDPELDRSIVELDYLAEVAVDDGDVTLALVLPTAWCSPAFAWMMATDARDALRDHPATDAVRIELRDHMHAEEVTTGVNEGLSFAEAFDTADGDVAGTRAELDRKARLARQRDAVDALRDAGLSDAQVAALKRDDLTLEDGRATVALDGFYVTLDADPLERYLEKATAVGVGVEPGDRVFADRDGDSLTPEGVEEAQKAARLARTNMGGQGGVCESLHAARNPELAGD</sequence>
<dbReference type="InterPro" id="IPR002744">
    <property type="entry name" value="MIP18-like"/>
</dbReference>
<dbReference type="Gene3D" id="3.30.300.130">
    <property type="entry name" value="Fe-S cluster assembly (FSCA)"/>
    <property type="match status" value="1"/>
</dbReference>
<gene>
    <name evidence="2" type="ORF">GCM10009039_18910</name>
</gene>
<dbReference type="RefSeq" id="WP_188978281.1">
    <property type="nucleotide sequence ID" value="NZ_BMPG01000002.1"/>
</dbReference>
<protein>
    <recommendedName>
        <fullName evidence="1">MIP18 family-like domain-containing protein</fullName>
    </recommendedName>
</protein>
<name>A0A830FC70_9EURY</name>
<dbReference type="Pfam" id="PF01883">
    <property type="entry name" value="FeS_assembly_P"/>
    <property type="match status" value="1"/>
</dbReference>
<organism evidence="2 3">
    <name type="scientific">Halocalculus aciditolerans</name>
    <dbReference type="NCBI Taxonomy" id="1383812"/>
    <lineage>
        <taxon>Archaea</taxon>
        <taxon>Methanobacteriati</taxon>
        <taxon>Methanobacteriota</taxon>
        <taxon>Stenosarchaea group</taxon>
        <taxon>Halobacteria</taxon>
        <taxon>Halobacteriales</taxon>
        <taxon>Halobacteriaceae</taxon>
        <taxon>Halocalculus</taxon>
    </lineage>
</organism>
<dbReference type="InterPro" id="IPR034904">
    <property type="entry name" value="FSCA_dom_sf"/>
</dbReference>
<accession>A0A830FC70</accession>
<dbReference type="EMBL" id="BMPG01000002">
    <property type="protein sequence ID" value="GGL60963.1"/>
    <property type="molecule type" value="Genomic_DNA"/>
</dbReference>
<keyword evidence="3" id="KW-1185">Reference proteome</keyword>
<dbReference type="SUPFAM" id="SSF117916">
    <property type="entry name" value="Fe-S cluster assembly (FSCA) domain-like"/>
    <property type="match status" value="1"/>
</dbReference>
<feature type="domain" description="MIP18 family-like" evidence="1">
    <location>
        <begin position="9"/>
        <end position="82"/>
    </location>
</feature>
<evidence type="ECO:0000259" key="1">
    <source>
        <dbReference type="Pfam" id="PF01883"/>
    </source>
</evidence>
<dbReference type="OrthoDB" id="37162at2157"/>
<evidence type="ECO:0000313" key="3">
    <source>
        <dbReference type="Proteomes" id="UP000607197"/>
    </source>
</evidence>
<reference evidence="2" key="2">
    <citation type="submission" date="2020-09" db="EMBL/GenBank/DDBJ databases">
        <authorList>
            <person name="Sun Q."/>
            <person name="Ohkuma M."/>
        </authorList>
    </citation>
    <scope>NUCLEOTIDE SEQUENCE</scope>
    <source>
        <strain evidence="2">JCM 19596</strain>
    </source>
</reference>
<dbReference type="Proteomes" id="UP000607197">
    <property type="component" value="Unassembled WGS sequence"/>
</dbReference>
<evidence type="ECO:0000313" key="2">
    <source>
        <dbReference type="EMBL" id="GGL60963.1"/>
    </source>
</evidence>